<dbReference type="Proteomes" id="UP001642484">
    <property type="component" value="Unassembled WGS sequence"/>
</dbReference>
<keyword evidence="1" id="KW-0175">Coiled coil</keyword>
<name>A0ABP0LGI8_9DINO</name>
<evidence type="ECO:0008006" key="4">
    <source>
        <dbReference type="Google" id="ProtNLM"/>
    </source>
</evidence>
<organism evidence="2 3">
    <name type="scientific">Durusdinium trenchii</name>
    <dbReference type="NCBI Taxonomy" id="1381693"/>
    <lineage>
        <taxon>Eukaryota</taxon>
        <taxon>Sar</taxon>
        <taxon>Alveolata</taxon>
        <taxon>Dinophyceae</taxon>
        <taxon>Suessiales</taxon>
        <taxon>Symbiodiniaceae</taxon>
        <taxon>Durusdinium</taxon>
    </lineage>
</organism>
<reference evidence="2 3" key="1">
    <citation type="submission" date="2024-02" db="EMBL/GenBank/DDBJ databases">
        <authorList>
            <person name="Chen Y."/>
            <person name="Shah S."/>
            <person name="Dougan E. K."/>
            <person name="Thang M."/>
            <person name="Chan C."/>
        </authorList>
    </citation>
    <scope>NUCLEOTIDE SEQUENCE [LARGE SCALE GENOMIC DNA]</scope>
</reference>
<evidence type="ECO:0000313" key="2">
    <source>
        <dbReference type="EMBL" id="CAK9037209.1"/>
    </source>
</evidence>
<comment type="caution">
    <text evidence="2">The sequence shown here is derived from an EMBL/GenBank/DDBJ whole genome shotgun (WGS) entry which is preliminary data.</text>
</comment>
<proteinExistence type="predicted"/>
<protein>
    <recommendedName>
        <fullName evidence="4">GED domain-containing protein</fullName>
    </recommendedName>
</protein>
<feature type="coiled-coil region" evidence="1">
    <location>
        <begin position="184"/>
        <end position="221"/>
    </location>
</feature>
<dbReference type="EMBL" id="CAXAMN010012113">
    <property type="protein sequence ID" value="CAK9037209.1"/>
    <property type="molecule type" value="Genomic_DNA"/>
</dbReference>
<gene>
    <name evidence="2" type="ORF">CCMP2556_LOCUS20580</name>
</gene>
<evidence type="ECO:0000256" key="1">
    <source>
        <dbReference type="SAM" id="Coils"/>
    </source>
</evidence>
<evidence type="ECO:0000313" key="3">
    <source>
        <dbReference type="Proteomes" id="UP001642484"/>
    </source>
</evidence>
<sequence>MQRVGAFRKAEDHLQACGVPREVAQASTNHLQEAYKKGMEDCLGREFAEEYPHAHSGVLEGLKCVSSCGFHPEVPGLTLSFIESMKKQKILEAETQDGSAQKESAKGSEGREAIANRLDHMDPQHQNGLLGFIAVVSAYFNPEFSKCVLSRCHSGFLSALDHTDYRHDFEESMRKELFDEFIEDEALQSRKGFLEAKLQELKEAERDCEGALKKLRQLVNCK</sequence>
<accession>A0ABP0LGI8</accession>
<keyword evidence="3" id="KW-1185">Reference proteome</keyword>